<dbReference type="AlphaFoldDB" id="A0AAV4P6J4"/>
<evidence type="ECO:0000313" key="1">
    <source>
        <dbReference type="EMBL" id="GIX91550.1"/>
    </source>
</evidence>
<keyword evidence="2" id="KW-1185">Reference proteome</keyword>
<accession>A0AAV4P6J4</accession>
<comment type="caution">
    <text evidence="1">The sequence shown here is derived from an EMBL/GenBank/DDBJ whole genome shotgun (WGS) entry which is preliminary data.</text>
</comment>
<dbReference type="Proteomes" id="UP001054837">
    <property type="component" value="Unassembled WGS sequence"/>
</dbReference>
<evidence type="ECO:0000313" key="2">
    <source>
        <dbReference type="Proteomes" id="UP001054837"/>
    </source>
</evidence>
<name>A0AAV4P6J4_9ARAC</name>
<protein>
    <submittedName>
        <fullName evidence="1">Uncharacterized protein</fullName>
    </submittedName>
</protein>
<sequence length="93" mass="10758">MDGSCIEFTHDFFASIQFILQAFRAFGEQTTFASDFFENLIREFGNRRELPQTIHQGSVCYGIEIAWFALVGGQGFPTQEHRLHTPFAERHRT</sequence>
<reference evidence="1 2" key="1">
    <citation type="submission" date="2021-06" db="EMBL/GenBank/DDBJ databases">
        <title>Caerostris darwini draft genome.</title>
        <authorList>
            <person name="Kono N."/>
            <person name="Arakawa K."/>
        </authorList>
    </citation>
    <scope>NUCLEOTIDE SEQUENCE [LARGE SCALE GENOMIC DNA]</scope>
</reference>
<dbReference type="EMBL" id="BPLQ01002332">
    <property type="protein sequence ID" value="GIX91550.1"/>
    <property type="molecule type" value="Genomic_DNA"/>
</dbReference>
<organism evidence="1 2">
    <name type="scientific">Caerostris darwini</name>
    <dbReference type="NCBI Taxonomy" id="1538125"/>
    <lineage>
        <taxon>Eukaryota</taxon>
        <taxon>Metazoa</taxon>
        <taxon>Ecdysozoa</taxon>
        <taxon>Arthropoda</taxon>
        <taxon>Chelicerata</taxon>
        <taxon>Arachnida</taxon>
        <taxon>Araneae</taxon>
        <taxon>Araneomorphae</taxon>
        <taxon>Entelegynae</taxon>
        <taxon>Araneoidea</taxon>
        <taxon>Araneidae</taxon>
        <taxon>Caerostris</taxon>
    </lineage>
</organism>
<gene>
    <name evidence="1" type="ORF">CDAR_528341</name>
</gene>
<proteinExistence type="predicted"/>